<sequence>MTLRMPAEWEPQTAVQLTWPQKDSDWGWILARVEPVFHAITAAIANHQDVVIACGTDADLQKLQHLYQQHPRVRCYRVDSNDTWARDHGPISCYRDGQLELQDFLFNGWGNKYPHQLDNHISQQLQQQQAFDNVPLQSRSWVLEGGSLESDGSGTLLTTRQCLLNPNRNPGLNQQQIEQRLQQDLGISRVLWLDDGDLDGDDTDAHIDTLARFCNPTTIAYCQARQNDTHFPALQAMEQQLQQLKQLNGQPYKLVPLPLPAPQYSAEGQRLPATYANFLIINDALLLPVYGVDEDIIATERLMQTFPTRRIYPINCRPVIEQYGSLHCLTMQIHCPLDPTQTEGHPQ</sequence>
<dbReference type="Proteomes" id="UP001595722">
    <property type="component" value="Unassembled WGS sequence"/>
</dbReference>
<name>A0ABV7VTS3_9GAMM</name>
<keyword evidence="3" id="KW-1185">Reference proteome</keyword>
<evidence type="ECO:0000313" key="3">
    <source>
        <dbReference type="Proteomes" id="UP001595722"/>
    </source>
</evidence>
<dbReference type="Gene3D" id="3.75.10.10">
    <property type="entry name" value="L-arginine/glycine Amidinotransferase, Chain A"/>
    <property type="match status" value="1"/>
</dbReference>
<comment type="caution">
    <text evidence="2">The sequence shown here is derived from an EMBL/GenBank/DDBJ whole genome shotgun (WGS) entry which is preliminary data.</text>
</comment>
<keyword evidence="1" id="KW-0378">Hydrolase</keyword>
<evidence type="ECO:0000256" key="1">
    <source>
        <dbReference type="ARBA" id="ARBA00022801"/>
    </source>
</evidence>
<dbReference type="InterPro" id="IPR007466">
    <property type="entry name" value="Peptidyl-Arg-deiminase_porph"/>
</dbReference>
<accession>A0ABV7VTS3</accession>
<reference evidence="3" key="1">
    <citation type="journal article" date="2019" name="Int. J. Syst. Evol. Microbiol.">
        <title>The Global Catalogue of Microorganisms (GCM) 10K type strain sequencing project: providing services to taxonomists for standard genome sequencing and annotation.</title>
        <authorList>
            <consortium name="The Broad Institute Genomics Platform"/>
            <consortium name="The Broad Institute Genome Sequencing Center for Infectious Disease"/>
            <person name="Wu L."/>
            <person name="Ma J."/>
        </authorList>
    </citation>
    <scope>NUCLEOTIDE SEQUENCE [LARGE SCALE GENOMIC DNA]</scope>
    <source>
        <strain evidence="3">KCTC 42424</strain>
    </source>
</reference>
<evidence type="ECO:0000313" key="2">
    <source>
        <dbReference type="EMBL" id="MFC3680136.1"/>
    </source>
</evidence>
<dbReference type="RefSeq" id="WP_376865989.1">
    <property type="nucleotide sequence ID" value="NZ_JBHRYB010000005.1"/>
</dbReference>
<dbReference type="Pfam" id="PF04371">
    <property type="entry name" value="PAD_porph"/>
    <property type="match status" value="1"/>
</dbReference>
<protein>
    <submittedName>
        <fullName evidence="2">Agmatine/peptidylarginine deiminase</fullName>
    </submittedName>
</protein>
<dbReference type="EMBL" id="JBHRYB010000005">
    <property type="protein sequence ID" value="MFC3680136.1"/>
    <property type="molecule type" value="Genomic_DNA"/>
</dbReference>
<proteinExistence type="predicted"/>
<dbReference type="PANTHER" id="PTHR31377:SF0">
    <property type="entry name" value="AGMATINE DEIMINASE-RELATED"/>
    <property type="match status" value="1"/>
</dbReference>
<dbReference type="SUPFAM" id="SSF55909">
    <property type="entry name" value="Pentein"/>
    <property type="match status" value="1"/>
</dbReference>
<gene>
    <name evidence="2" type="ORF">ACFOMG_08445</name>
</gene>
<organism evidence="2 3">
    <name type="scientific">Bacterioplanoides pacificum</name>
    <dbReference type="NCBI Taxonomy" id="1171596"/>
    <lineage>
        <taxon>Bacteria</taxon>
        <taxon>Pseudomonadati</taxon>
        <taxon>Pseudomonadota</taxon>
        <taxon>Gammaproteobacteria</taxon>
        <taxon>Oceanospirillales</taxon>
        <taxon>Oceanospirillaceae</taxon>
        <taxon>Bacterioplanoides</taxon>
    </lineage>
</organism>
<dbReference type="PANTHER" id="PTHR31377">
    <property type="entry name" value="AGMATINE DEIMINASE-RELATED"/>
    <property type="match status" value="1"/>
</dbReference>